<evidence type="ECO:0000313" key="2">
    <source>
        <dbReference type="Proteomes" id="UP000324222"/>
    </source>
</evidence>
<dbReference type="Proteomes" id="UP000324222">
    <property type="component" value="Unassembled WGS sequence"/>
</dbReference>
<reference evidence="1 2" key="1">
    <citation type="submission" date="2019-05" db="EMBL/GenBank/DDBJ databases">
        <title>Another draft genome of Portunus trituberculatus and its Hox gene families provides insights of decapod evolution.</title>
        <authorList>
            <person name="Jeong J.-H."/>
            <person name="Song I."/>
            <person name="Kim S."/>
            <person name="Choi T."/>
            <person name="Kim D."/>
            <person name="Ryu S."/>
            <person name="Kim W."/>
        </authorList>
    </citation>
    <scope>NUCLEOTIDE SEQUENCE [LARGE SCALE GENOMIC DNA]</scope>
    <source>
        <tissue evidence="1">Muscle</tissue>
    </source>
</reference>
<sequence>MLSPNQRLCIEAQATPDEIFVPPAAPMTSRTSPSVSTNIAGHMDDKGRFPDESRNKVHSNICHSNSRRMSQWLKSRKIMYQVFEAFSTANKSSRVRLCTWSTNKFPLGICPLHGFCDSVVSKNSVSFIHTLWCEAIFIKNIKDESQDEARSRRLY</sequence>
<evidence type="ECO:0000313" key="1">
    <source>
        <dbReference type="EMBL" id="MPC44798.1"/>
    </source>
</evidence>
<proteinExistence type="predicted"/>
<name>A0A5B7FIM7_PORTR</name>
<dbReference type="EMBL" id="VSRR010006442">
    <property type="protein sequence ID" value="MPC44798.1"/>
    <property type="molecule type" value="Genomic_DNA"/>
</dbReference>
<organism evidence="1 2">
    <name type="scientific">Portunus trituberculatus</name>
    <name type="common">Swimming crab</name>
    <name type="synonym">Neptunus trituberculatus</name>
    <dbReference type="NCBI Taxonomy" id="210409"/>
    <lineage>
        <taxon>Eukaryota</taxon>
        <taxon>Metazoa</taxon>
        <taxon>Ecdysozoa</taxon>
        <taxon>Arthropoda</taxon>
        <taxon>Crustacea</taxon>
        <taxon>Multicrustacea</taxon>
        <taxon>Malacostraca</taxon>
        <taxon>Eumalacostraca</taxon>
        <taxon>Eucarida</taxon>
        <taxon>Decapoda</taxon>
        <taxon>Pleocyemata</taxon>
        <taxon>Brachyura</taxon>
        <taxon>Eubrachyura</taxon>
        <taxon>Portunoidea</taxon>
        <taxon>Portunidae</taxon>
        <taxon>Portuninae</taxon>
        <taxon>Portunus</taxon>
    </lineage>
</organism>
<accession>A0A5B7FIM7</accession>
<gene>
    <name evidence="1" type="ORF">E2C01_038478</name>
</gene>
<dbReference type="AlphaFoldDB" id="A0A5B7FIM7"/>
<keyword evidence="2" id="KW-1185">Reference proteome</keyword>
<protein>
    <submittedName>
        <fullName evidence="1">Uncharacterized protein</fullName>
    </submittedName>
</protein>
<comment type="caution">
    <text evidence="1">The sequence shown here is derived from an EMBL/GenBank/DDBJ whole genome shotgun (WGS) entry which is preliminary data.</text>
</comment>